<dbReference type="STRING" id="2074.BG845_00099"/>
<name>A0A1Y2N9Y1_PSEAH</name>
<evidence type="ECO:0000313" key="1">
    <source>
        <dbReference type="EMBL" id="OSY43979.1"/>
    </source>
</evidence>
<reference evidence="1 2" key="1">
    <citation type="submission" date="2016-09" db="EMBL/GenBank/DDBJ databases">
        <title>Pseudonocardia autotrophica DSM535, a candidate organism with high potential of specific P450 cytochromes.</title>
        <authorList>
            <person name="Grumaz C."/>
            <person name="Vainshtein Y."/>
            <person name="Kirstahler P."/>
            <person name="Sohn K."/>
        </authorList>
    </citation>
    <scope>NUCLEOTIDE SEQUENCE [LARGE SCALE GENOMIC DNA]</scope>
    <source>
        <strain evidence="1 2">DSM 535</strain>
    </source>
</reference>
<organism evidence="1 2">
    <name type="scientific">Pseudonocardia autotrophica</name>
    <name type="common">Amycolata autotrophica</name>
    <name type="synonym">Nocardia autotrophica</name>
    <dbReference type="NCBI Taxonomy" id="2074"/>
    <lineage>
        <taxon>Bacteria</taxon>
        <taxon>Bacillati</taxon>
        <taxon>Actinomycetota</taxon>
        <taxon>Actinomycetes</taxon>
        <taxon>Pseudonocardiales</taxon>
        <taxon>Pseudonocardiaceae</taxon>
        <taxon>Pseudonocardia</taxon>
    </lineage>
</organism>
<sequence>MTPAEVLAVVPVPFLVLDGPGCRRTGMFGAAGPDVGSFSWPFRSDRPPRKVNAQKEFVKQREGERNHGYMLVIIRSALKVLVNDVTSRTYHASMNCS</sequence>
<proteinExistence type="predicted"/>
<evidence type="ECO:0000313" key="2">
    <source>
        <dbReference type="Proteomes" id="UP000194360"/>
    </source>
</evidence>
<dbReference type="Proteomes" id="UP000194360">
    <property type="component" value="Unassembled WGS sequence"/>
</dbReference>
<comment type="caution">
    <text evidence="1">The sequence shown here is derived from an EMBL/GenBank/DDBJ whole genome shotgun (WGS) entry which is preliminary data.</text>
</comment>
<accession>A0A1Y2N9Y1</accession>
<gene>
    <name evidence="1" type="ORF">BG845_00099</name>
</gene>
<dbReference type="EMBL" id="MIGB01000001">
    <property type="protein sequence ID" value="OSY43979.1"/>
    <property type="molecule type" value="Genomic_DNA"/>
</dbReference>
<dbReference type="AlphaFoldDB" id="A0A1Y2N9Y1"/>
<keyword evidence="2" id="KW-1185">Reference proteome</keyword>
<protein>
    <submittedName>
        <fullName evidence="1">Uncharacterized protein</fullName>
    </submittedName>
</protein>